<proteinExistence type="predicted"/>
<dbReference type="InParanoid" id="A0A1P8AWH6"/>
<evidence type="ECO:0000313" key="3">
    <source>
        <dbReference type="EMBL" id="ANM61016.1"/>
    </source>
</evidence>
<feature type="region of interest" description="Disordered" evidence="1">
    <location>
        <begin position="76"/>
        <end position="95"/>
    </location>
</feature>
<dbReference type="GeneID" id="2745830"/>
<dbReference type="TAIR" id="AT1G54575"/>
<dbReference type="Proteomes" id="UP000006548">
    <property type="component" value="Chromosome 1"/>
</dbReference>
<accession>A0A1P8AWH6</accession>
<dbReference type="ExpressionAtlas" id="A0A1P8AWH6">
    <property type="expression patterns" value="baseline and differential"/>
</dbReference>
<dbReference type="OMA" id="HERNQMD"/>
<sequence length="124" mass="14301">MCVYFFPTLILTRHLFNSLPCKMVDHHLKADRVVARVEKSVNLVIGHRQTQRQAGSREYEGESKQKYTTKKIPKWKHNDSERKIGQKQNNETPTMIVAGGWVRPNRAMWASPPNSSSSKPQKNN</sequence>
<evidence type="ECO:0000256" key="1">
    <source>
        <dbReference type="SAM" id="MobiDB-lite"/>
    </source>
</evidence>
<feature type="compositionally biased region" description="Basic and acidic residues" evidence="1">
    <location>
        <begin position="55"/>
        <end position="65"/>
    </location>
</feature>
<protein>
    <submittedName>
        <fullName evidence="3">Uncharacterized protein</fullName>
    </submittedName>
</protein>
<dbReference type="PaxDb" id="3702-AT1G54575.1"/>
<evidence type="ECO:0000313" key="4">
    <source>
        <dbReference type="Proteomes" id="UP000006548"/>
    </source>
</evidence>
<dbReference type="RefSeq" id="NP_001323261.1">
    <property type="nucleotide sequence ID" value="NM_001333656.1"/>
</dbReference>
<gene>
    <name evidence="2 3" type="ordered locus">At1g54575</name>
</gene>
<reference evidence="4" key="2">
    <citation type="journal article" date="2017" name="Plant J.">
        <title>Araport11: a complete reannotation of the Arabidopsis thaliana reference genome.</title>
        <authorList>
            <person name="Cheng C.Y."/>
            <person name="Krishnakumar V."/>
            <person name="Chan A.P."/>
            <person name="Thibaud-Nissen F."/>
            <person name="Schobel S."/>
            <person name="Town C.D."/>
        </authorList>
    </citation>
    <scope>GENOME REANNOTATION</scope>
    <source>
        <strain evidence="4">cv. Columbia</strain>
    </source>
</reference>
<feature type="region of interest" description="Disordered" evidence="1">
    <location>
        <begin position="103"/>
        <end position="124"/>
    </location>
</feature>
<organism evidence="3 4">
    <name type="scientific">Arabidopsis thaliana</name>
    <name type="common">Mouse-ear cress</name>
    <dbReference type="NCBI Taxonomy" id="3702"/>
    <lineage>
        <taxon>Eukaryota</taxon>
        <taxon>Viridiplantae</taxon>
        <taxon>Streptophyta</taxon>
        <taxon>Embryophyta</taxon>
        <taxon>Tracheophyta</taxon>
        <taxon>Spermatophyta</taxon>
        <taxon>Magnoliopsida</taxon>
        <taxon>eudicotyledons</taxon>
        <taxon>Gunneridae</taxon>
        <taxon>Pentapetalae</taxon>
        <taxon>rosids</taxon>
        <taxon>malvids</taxon>
        <taxon>Brassicales</taxon>
        <taxon>Brassicaceae</taxon>
        <taxon>Camelineae</taxon>
        <taxon>Arabidopsis</taxon>
    </lineage>
</organism>
<feature type="compositionally biased region" description="Low complexity" evidence="1">
    <location>
        <begin position="111"/>
        <end position="124"/>
    </location>
</feature>
<reference evidence="3 4" key="1">
    <citation type="journal article" date="2000" name="Nature">
        <title>Sequence and analysis of chromosome 1 of the plant Arabidopsis thaliana.</title>
        <authorList>
            <person name="Theologis A."/>
            <person name="Ecker J.R."/>
            <person name="Palm C.J."/>
            <person name="Federspiel N.A."/>
            <person name="Kaul S."/>
            <person name="White O."/>
            <person name="Alonso J."/>
            <person name="Altafi H."/>
            <person name="Araujo R."/>
            <person name="Bowman C.L."/>
            <person name="Brooks S.Y."/>
            <person name="Buehler E."/>
            <person name="Chan A."/>
            <person name="Chao Q."/>
            <person name="Chen H."/>
            <person name="Cheuk R.F."/>
            <person name="Chin C.W."/>
            <person name="Chung M.K."/>
            <person name="Conn L."/>
            <person name="Conway A.B."/>
            <person name="Conway A.R."/>
            <person name="Creasy T.H."/>
            <person name="Dewar K."/>
            <person name="Dunn P."/>
            <person name="Etgu P."/>
            <person name="Feldblyum T.V."/>
            <person name="Feng J."/>
            <person name="Fong B."/>
            <person name="Fujii C.Y."/>
            <person name="Gill J.E."/>
            <person name="Goldsmith A.D."/>
            <person name="Haas B."/>
            <person name="Hansen N.F."/>
            <person name="Hughes B."/>
            <person name="Huizar L."/>
            <person name="Hunter J.L."/>
            <person name="Jenkins J."/>
            <person name="Johnson-Hopson C."/>
            <person name="Khan S."/>
            <person name="Khaykin E."/>
            <person name="Kim C.J."/>
            <person name="Koo H.L."/>
            <person name="Kremenetskaia I."/>
            <person name="Kurtz D.B."/>
            <person name="Kwan A."/>
            <person name="Lam B."/>
            <person name="Langin-Hooper S."/>
            <person name="Lee A."/>
            <person name="Lee J.M."/>
            <person name="Lenz C.A."/>
            <person name="Li J.H."/>
            <person name="Li Y."/>
            <person name="Lin X."/>
            <person name="Liu S.X."/>
            <person name="Liu Z.A."/>
            <person name="Luros J.S."/>
            <person name="Maiti R."/>
            <person name="Marziali A."/>
            <person name="Militscher J."/>
            <person name="Miranda M."/>
            <person name="Nguyen M."/>
            <person name="Nierman W.C."/>
            <person name="Osborne B.I."/>
            <person name="Pai G."/>
            <person name="Peterson J."/>
            <person name="Pham P.K."/>
            <person name="Rizzo M."/>
            <person name="Rooney T."/>
            <person name="Rowley D."/>
            <person name="Sakano H."/>
            <person name="Salzberg S.L."/>
            <person name="Schwartz J.R."/>
            <person name="Shinn P."/>
            <person name="Southwick A.M."/>
            <person name="Sun H."/>
            <person name="Tallon L.J."/>
            <person name="Tambunga G."/>
            <person name="Toriumi M.J."/>
            <person name="Town C.D."/>
            <person name="Utterback T."/>
            <person name="Van Aken S."/>
            <person name="Vaysberg M."/>
            <person name="Vysotskaia V.S."/>
            <person name="Walker M."/>
            <person name="Wu D."/>
            <person name="Yu G."/>
            <person name="Fraser C.M."/>
            <person name="Venter J.C."/>
            <person name="Davis R.W."/>
        </authorList>
    </citation>
    <scope>NUCLEOTIDE SEQUENCE [LARGE SCALE GENOMIC DNA]</scope>
    <source>
        <strain evidence="4">cv. Columbia</strain>
    </source>
</reference>
<dbReference type="FunCoup" id="A0A1P8AWH6">
    <property type="interactions" value="1"/>
</dbReference>
<dbReference type="ProteomicsDB" id="199489"/>
<dbReference type="Araport" id="AT1G54575"/>
<name>A0A1P8AWH6_ARATH</name>
<dbReference type="EMBL" id="CP002684">
    <property type="protein sequence ID" value="ANM61016.1"/>
    <property type="molecule type" value="Genomic_DNA"/>
</dbReference>
<feature type="region of interest" description="Disordered" evidence="1">
    <location>
        <begin position="47"/>
        <end position="67"/>
    </location>
</feature>
<dbReference type="KEGG" id="ath:AT1G54575"/>
<dbReference type="OrthoDB" id="1092790at2759"/>
<evidence type="ECO:0000313" key="2">
    <source>
        <dbReference type="Araport" id="AT1G54575"/>
    </source>
</evidence>
<keyword evidence="4" id="KW-1185">Reference proteome</keyword>
<dbReference type="AlphaFoldDB" id="A0A1P8AWH6"/>